<dbReference type="PANTHER" id="PTHR46224">
    <property type="entry name" value="ANKYRIN REPEAT FAMILY PROTEIN"/>
    <property type="match status" value="1"/>
</dbReference>
<dbReference type="Pfam" id="PF13637">
    <property type="entry name" value="Ank_4"/>
    <property type="match status" value="1"/>
</dbReference>
<protein>
    <submittedName>
        <fullName evidence="1">Uncharacterized protein</fullName>
    </submittedName>
</protein>
<dbReference type="Gene3D" id="1.25.40.20">
    <property type="entry name" value="Ankyrin repeat-containing domain"/>
    <property type="match status" value="1"/>
</dbReference>
<dbReference type="InterPro" id="IPR051616">
    <property type="entry name" value="Cul2-RING_E3_ligase_SR"/>
</dbReference>
<proteinExistence type="predicted"/>
<name>A0ABN9XEG4_9DINO</name>
<dbReference type="Proteomes" id="UP001189429">
    <property type="component" value="Unassembled WGS sequence"/>
</dbReference>
<dbReference type="PANTHER" id="PTHR46224:SF64">
    <property type="entry name" value="IQ MOTIF AND ANKYRIN REPEAT DOMAIN-CONTAINING PROTEIN 1"/>
    <property type="match status" value="1"/>
</dbReference>
<dbReference type="EMBL" id="CAUYUJ010020327">
    <property type="protein sequence ID" value="CAK0897405.1"/>
    <property type="molecule type" value="Genomic_DNA"/>
</dbReference>
<keyword evidence="2" id="KW-1185">Reference proteome</keyword>
<comment type="caution">
    <text evidence="1">The sequence shown here is derived from an EMBL/GenBank/DDBJ whole genome shotgun (WGS) entry which is preliminary data.</text>
</comment>
<dbReference type="Gene3D" id="3.40.50.300">
    <property type="entry name" value="P-loop containing nucleotide triphosphate hydrolases"/>
    <property type="match status" value="1"/>
</dbReference>
<dbReference type="PROSITE" id="PS00675">
    <property type="entry name" value="SIGMA54_INTERACT_1"/>
    <property type="match status" value="1"/>
</dbReference>
<dbReference type="InterPro" id="IPR027417">
    <property type="entry name" value="P-loop_NTPase"/>
</dbReference>
<organism evidence="1 2">
    <name type="scientific">Prorocentrum cordatum</name>
    <dbReference type="NCBI Taxonomy" id="2364126"/>
    <lineage>
        <taxon>Eukaryota</taxon>
        <taxon>Sar</taxon>
        <taxon>Alveolata</taxon>
        <taxon>Dinophyceae</taxon>
        <taxon>Prorocentrales</taxon>
        <taxon>Prorocentraceae</taxon>
        <taxon>Prorocentrum</taxon>
    </lineage>
</organism>
<dbReference type="Pfam" id="PF00023">
    <property type="entry name" value="Ank"/>
    <property type="match status" value="1"/>
</dbReference>
<sequence>MVHQQYLPEVLSQERYQGRVFVIGDSGSGKTLMTKQLFSEVAQQQLLGIRDEPGDMAGTTRISGMNLISVRTPLIDLATQLEANPDLPLGADPICDLLSEWMQRKHGHDSIPHKLVYTVRNWCLGAADRASRRTSVLSASEGEDAMREKTIGDPQHSEDIKALFLLFDGLDEAASSRLQVLNAKSAENCTALSMAADMDTGDEGLECMKLLINARADVHAKVGMTMKRPFWNLTGQENSILTGPAQAGYFDKLKLLLESRADPNSPNNLDFAPLIQCVRSNNADCAKLLVEHGGVFFRWSSNLISLQCNTGLLMNYNTRWNCMSWSPGADAVHAWYMYAAENKDILRLAFGLGMDGNACFYCRLGGHMWLPKAGYNLTNGSADYWFFIAGTFATFELYVKYGLDINRPSGPMRLNLLMITGWSSNNAAILSHMLENCPDPDEALAYRSKFLGSLEGGARILGLAAIVEAIEGFKRKRAEQEGHPPQPA</sequence>
<evidence type="ECO:0000313" key="2">
    <source>
        <dbReference type="Proteomes" id="UP001189429"/>
    </source>
</evidence>
<evidence type="ECO:0000313" key="1">
    <source>
        <dbReference type="EMBL" id="CAK0897405.1"/>
    </source>
</evidence>
<dbReference type="InterPro" id="IPR036770">
    <property type="entry name" value="Ankyrin_rpt-contain_sf"/>
</dbReference>
<accession>A0ABN9XEG4</accession>
<gene>
    <name evidence="1" type="ORF">PCOR1329_LOCUS75590</name>
</gene>
<dbReference type="InterPro" id="IPR025662">
    <property type="entry name" value="Sigma_54_int_dom_ATP-bd_1"/>
</dbReference>
<dbReference type="InterPro" id="IPR002110">
    <property type="entry name" value="Ankyrin_rpt"/>
</dbReference>
<dbReference type="SUPFAM" id="SSF48403">
    <property type="entry name" value="Ankyrin repeat"/>
    <property type="match status" value="1"/>
</dbReference>
<reference evidence="1" key="1">
    <citation type="submission" date="2023-10" db="EMBL/GenBank/DDBJ databases">
        <authorList>
            <person name="Chen Y."/>
            <person name="Shah S."/>
            <person name="Dougan E. K."/>
            <person name="Thang M."/>
            <person name="Chan C."/>
        </authorList>
    </citation>
    <scope>NUCLEOTIDE SEQUENCE [LARGE SCALE GENOMIC DNA]</scope>
</reference>
<dbReference type="SMART" id="SM00248">
    <property type="entry name" value="ANK"/>
    <property type="match status" value="4"/>
</dbReference>